<feature type="signal peptide" evidence="1">
    <location>
        <begin position="1"/>
        <end position="20"/>
    </location>
</feature>
<name>A0AB34JSZ9_PRYPA</name>
<keyword evidence="4" id="KW-1185">Reference proteome</keyword>
<feature type="chain" id="PRO_5044331612" description="Amine oxidase domain-containing protein" evidence="1">
    <location>
        <begin position="21"/>
        <end position="523"/>
    </location>
</feature>
<evidence type="ECO:0000256" key="1">
    <source>
        <dbReference type="SAM" id="SignalP"/>
    </source>
</evidence>
<proteinExistence type="predicted"/>
<gene>
    <name evidence="3" type="ORF">AB1Y20_019067</name>
</gene>
<feature type="domain" description="Amine oxidase" evidence="2">
    <location>
        <begin position="33"/>
        <end position="501"/>
    </location>
</feature>
<dbReference type="PANTHER" id="PTHR10742">
    <property type="entry name" value="FLAVIN MONOAMINE OXIDASE"/>
    <property type="match status" value="1"/>
</dbReference>
<dbReference type="EMBL" id="JBGBPQ010000005">
    <property type="protein sequence ID" value="KAL1524158.1"/>
    <property type="molecule type" value="Genomic_DNA"/>
</dbReference>
<dbReference type="Proteomes" id="UP001515480">
    <property type="component" value="Unassembled WGS sequence"/>
</dbReference>
<keyword evidence="1" id="KW-0732">Signal</keyword>
<organism evidence="3 4">
    <name type="scientific">Prymnesium parvum</name>
    <name type="common">Toxic golden alga</name>
    <dbReference type="NCBI Taxonomy" id="97485"/>
    <lineage>
        <taxon>Eukaryota</taxon>
        <taxon>Haptista</taxon>
        <taxon>Haptophyta</taxon>
        <taxon>Prymnesiophyceae</taxon>
        <taxon>Prymnesiales</taxon>
        <taxon>Prymnesiaceae</taxon>
        <taxon>Prymnesium</taxon>
    </lineage>
</organism>
<dbReference type="SUPFAM" id="SSF54373">
    <property type="entry name" value="FAD-linked reductases, C-terminal domain"/>
    <property type="match status" value="1"/>
</dbReference>
<dbReference type="Gene3D" id="3.50.50.60">
    <property type="entry name" value="FAD/NAD(P)-binding domain"/>
    <property type="match status" value="1"/>
</dbReference>
<evidence type="ECO:0000313" key="3">
    <source>
        <dbReference type="EMBL" id="KAL1524158.1"/>
    </source>
</evidence>
<dbReference type="Gene3D" id="3.90.660.10">
    <property type="match status" value="1"/>
</dbReference>
<reference evidence="3 4" key="1">
    <citation type="journal article" date="2024" name="Science">
        <title>Giant polyketide synthase enzymes in the biosynthesis of giant marine polyether toxins.</title>
        <authorList>
            <person name="Fallon T.R."/>
            <person name="Shende V.V."/>
            <person name="Wierzbicki I.H."/>
            <person name="Pendleton A.L."/>
            <person name="Watervoot N.F."/>
            <person name="Auber R.P."/>
            <person name="Gonzalez D.J."/>
            <person name="Wisecaver J.H."/>
            <person name="Moore B.S."/>
        </authorList>
    </citation>
    <scope>NUCLEOTIDE SEQUENCE [LARGE SCALE GENOMIC DNA]</scope>
    <source>
        <strain evidence="3 4">12B1</strain>
    </source>
</reference>
<dbReference type="SUPFAM" id="SSF51905">
    <property type="entry name" value="FAD/NAD(P)-binding domain"/>
    <property type="match status" value="1"/>
</dbReference>
<dbReference type="Pfam" id="PF01593">
    <property type="entry name" value="Amino_oxidase"/>
    <property type="match status" value="1"/>
</dbReference>
<dbReference type="PANTHER" id="PTHR10742:SF410">
    <property type="entry name" value="LYSINE-SPECIFIC HISTONE DEMETHYLASE 2"/>
    <property type="match status" value="1"/>
</dbReference>
<sequence length="523" mass="57197">MRRVYVAVSALGLLAAYVSAHDVDVIIVGAGWAGMAAADSLARANVSFLVLESTNRTGGRSHSLRFGHPAVWSGVVERGSNWVSGVGGGAAGYRKSAPRAPVENPVYALARAAGLRMVRVPGGADRNMSGYEAVYTSSGDPNGDPGAAIRLKATLAVECINKSSTRVGSNTSVRDGLEACGWNPQSEEEWAVDWAMSGEDENGEPARQQALDCFFPDNSYMWWGPDDHIVTDQHPRGFARLIDTMVQDTIPPGDPRVRLNAAVTSIKYGCGGVVVRTHDGREHSAGQVISTLPLGVLQRNHQALFDPPLPARLAEILDSDGIFMGNLTHVVVQFPHVWWEDRFHKWLSANRGNSEPERRAASGEFSAWHNLNHHTLLPGSKTLLTFLGDPQSSKYEGMSDKDVQDALMIRLREQHPSKTIPEPSAFFISRHGYDPNSYGAYSFFKPGWRDQYFDTLTKPLRAECPKHEDEVRVRLAGEAMCASLNGYTHGGYQSGREAAAAYLFDIGKGPNPRHMDELSLCDW</sequence>
<dbReference type="InterPro" id="IPR002937">
    <property type="entry name" value="Amino_oxidase"/>
</dbReference>
<accession>A0AB34JSZ9</accession>
<evidence type="ECO:0000259" key="2">
    <source>
        <dbReference type="Pfam" id="PF01593"/>
    </source>
</evidence>
<dbReference type="InterPro" id="IPR050281">
    <property type="entry name" value="Flavin_monoamine_oxidase"/>
</dbReference>
<dbReference type="AlphaFoldDB" id="A0AB34JSZ9"/>
<evidence type="ECO:0000313" key="4">
    <source>
        <dbReference type="Proteomes" id="UP001515480"/>
    </source>
</evidence>
<dbReference type="InterPro" id="IPR036188">
    <property type="entry name" value="FAD/NAD-bd_sf"/>
</dbReference>
<dbReference type="GO" id="GO:0016491">
    <property type="term" value="F:oxidoreductase activity"/>
    <property type="evidence" value="ECO:0007669"/>
    <property type="project" value="InterPro"/>
</dbReference>
<protein>
    <recommendedName>
        <fullName evidence="2">Amine oxidase domain-containing protein</fullName>
    </recommendedName>
</protein>
<comment type="caution">
    <text evidence="3">The sequence shown here is derived from an EMBL/GenBank/DDBJ whole genome shotgun (WGS) entry which is preliminary data.</text>
</comment>